<protein>
    <submittedName>
        <fullName evidence="4">Polysaccharide deacetylase</fullName>
    </submittedName>
</protein>
<dbReference type="PROSITE" id="PS51677">
    <property type="entry name" value="NODB"/>
    <property type="match status" value="1"/>
</dbReference>
<dbReference type="RefSeq" id="WP_012059074.1">
    <property type="nucleotide sequence ID" value="NZ_CP073279.1"/>
</dbReference>
<feature type="domain" description="NodB homology" evidence="3">
    <location>
        <begin position="111"/>
        <end position="308"/>
    </location>
</feature>
<accession>A0AAE2RRF7</accession>
<dbReference type="CDD" id="cd10944">
    <property type="entry name" value="CE4_SmPgdA_like"/>
    <property type="match status" value="1"/>
</dbReference>
<dbReference type="GO" id="GO:0005975">
    <property type="term" value="P:carbohydrate metabolic process"/>
    <property type="evidence" value="ECO:0007669"/>
    <property type="project" value="InterPro"/>
</dbReference>
<feature type="compositionally biased region" description="Basic and acidic residues" evidence="1">
    <location>
        <begin position="62"/>
        <end position="74"/>
    </location>
</feature>
<dbReference type="PANTHER" id="PTHR10587">
    <property type="entry name" value="GLYCOSYL TRANSFERASE-RELATED"/>
    <property type="match status" value="1"/>
</dbReference>
<feature type="transmembrane region" description="Helical" evidence="2">
    <location>
        <begin position="21"/>
        <end position="39"/>
    </location>
</feature>
<organism evidence="4 5">
    <name type="scientific">Clostridium beijerinckii</name>
    <name type="common">Clostridium MP</name>
    <dbReference type="NCBI Taxonomy" id="1520"/>
    <lineage>
        <taxon>Bacteria</taxon>
        <taxon>Bacillati</taxon>
        <taxon>Bacillota</taxon>
        <taxon>Clostridia</taxon>
        <taxon>Eubacteriales</taxon>
        <taxon>Clostridiaceae</taxon>
        <taxon>Clostridium</taxon>
    </lineage>
</organism>
<feature type="region of interest" description="Disordered" evidence="1">
    <location>
        <begin position="61"/>
        <end position="82"/>
    </location>
</feature>
<evidence type="ECO:0000313" key="5">
    <source>
        <dbReference type="Proteomes" id="UP000631418"/>
    </source>
</evidence>
<dbReference type="SUPFAM" id="SSF88713">
    <property type="entry name" value="Glycoside hydrolase/deacetylase"/>
    <property type="match status" value="1"/>
</dbReference>
<dbReference type="Gene3D" id="3.20.20.370">
    <property type="entry name" value="Glycoside hydrolase/deacetylase"/>
    <property type="match status" value="1"/>
</dbReference>
<evidence type="ECO:0000256" key="2">
    <source>
        <dbReference type="SAM" id="Phobius"/>
    </source>
</evidence>
<dbReference type="Pfam" id="PF01522">
    <property type="entry name" value="Polysacc_deac_1"/>
    <property type="match status" value="1"/>
</dbReference>
<gene>
    <name evidence="4" type="ORF">IS491_17115</name>
</gene>
<dbReference type="AlphaFoldDB" id="A0AAE2RRF7"/>
<sequence>MRNNYRYSRYNRNVRIRRKRILILTIIIVALGGLATSIIDDKFFSKDKNVQALASNEAVVSKQDDGANKTKEDDTNAEVQSDSNVDDVASVEKFLTQQAKGQKIEDTDGKKVVYLSFDDGPSETNTPSILKTLKDENVKATFFVLGKAIDQSEANKNLLKQEVEEGHAIGNHSYSHNYKYLYPNGSVNTNNFMSEINKTNESLKKVLGEDFSTRAIRFPGGHMSWKNTGEVDKIMKEKDYHYVDWNALSKDAEGPHKNADQLTEEVKKTVGNKTKVVLLMHDTYGKEETAKALPGVIDYLKSQGYEFRTFK</sequence>
<proteinExistence type="predicted"/>
<comment type="caution">
    <text evidence="4">The sequence shown here is derived from an EMBL/GenBank/DDBJ whole genome shotgun (WGS) entry which is preliminary data.</text>
</comment>
<evidence type="ECO:0000313" key="4">
    <source>
        <dbReference type="EMBL" id="MBF7810345.1"/>
    </source>
</evidence>
<keyword evidence="2" id="KW-0472">Membrane</keyword>
<dbReference type="InterPro" id="IPR011330">
    <property type="entry name" value="Glyco_hydro/deAcase_b/a-brl"/>
</dbReference>
<dbReference type="GO" id="GO:0016810">
    <property type="term" value="F:hydrolase activity, acting on carbon-nitrogen (but not peptide) bonds"/>
    <property type="evidence" value="ECO:0007669"/>
    <property type="project" value="InterPro"/>
</dbReference>
<dbReference type="InterPro" id="IPR002509">
    <property type="entry name" value="NODB_dom"/>
</dbReference>
<dbReference type="EMBL" id="JADOEF010000001">
    <property type="protein sequence ID" value="MBF7810345.1"/>
    <property type="molecule type" value="Genomic_DNA"/>
</dbReference>
<keyword evidence="2" id="KW-1133">Transmembrane helix</keyword>
<dbReference type="Proteomes" id="UP000631418">
    <property type="component" value="Unassembled WGS sequence"/>
</dbReference>
<dbReference type="PANTHER" id="PTHR10587:SF125">
    <property type="entry name" value="POLYSACCHARIDE DEACETYLASE YHEN-RELATED"/>
    <property type="match status" value="1"/>
</dbReference>
<dbReference type="OMA" id="DWTIDSM"/>
<evidence type="ECO:0000256" key="1">
    <source>
        <dbReference type="SAM" id="MobiDB-lite"/>
    </source>
</evidence>
<evidence type="ECO:0000259" key="3">
    <source>
        <dbReference type="PROSITE" id="PS51677"/>
    </source>
</evidence>
<keyword evidence="2" id="KW-0812">Transmembrane</keyword>
<dbReference type="InterPro" id="IPR050248">
    <property type="entry name" value="Polysacc_deacetylase_ArnD"/>
</dbReference>
<name>A0AAE2RRF7_CLOBE</name>
<reference evidence="4" key="1">
    <citation type="submission" date="2020-11" db="EMBL/GenBank/DDBJ databases">
        <authorList>
            <person name="Thieme N."/>
            <person name="Liebl W."/>
            <person name="Zverlov V."/>
        </authorList>
    </citation>
    <scope>NUCLEOTIDE SEQUENCE</scope>
    <source>
        <strain evidence="4">NT08</strain>
    </source>
</reference>